<feature type="transmembrane region" description="Helical" evidence="1">
    <location>
        <begin position="85"/>
        <end position="103"/>
    </location>
</feature>
<sequence length="691" mass="78409">MNHVLTTTSQKHPQCYSSQLKPFYHGATSRYTSPSSGKCKRLIVQSVNPSSTSDWNERDVRSNAPLSTRLAYWLTRMIFSPSSETFFWLFVWLFYIFTLLYPSRGHPFAIHYKPYLRRFVGQLWAARSPREYSLRARAGEDDVHVRRITHALYPRILIVFDGNTRSWERVNVEAVARRRPYVAVTYRYADVIQFGREAIIERVRYATLDQGFDAYWLDLECLLEDKSQDLFRMSDVYRLASFTLIILTDESVWSDWGSRVWTLPEALLSRELRYMAGNNAVTPISLVQIASLAYRHHDKESQIIHSYGLGKDPIERLARNLQLKEAIWRRESFSSQTTNQGGDSQGRYRAEKVYALMGFFEHRILPDPEETELQALARLFMANDNDRIADRMISMFPKDRSAINQWYTNEDEYGAKLWDIEPAVQVIGITSNGSLVLDGCRVAAIRWKNFPSVAFATRRSIRRLLALAAPYVALFFFMMSCTMISLGNEEASASADIYGSSSGTSPLVAGGGVILAFSLILLIFSPVLTCYAHSGRVVLACPWLIGVKGVISAQEASDHLYGHQMGDSRRTLYTPSGSPLAKPRGSDSPFREGHVLQYEAALAAPPFDPIEGHMFTLVDTISGTIYYFRAHRPPTVCLFTGSEGGQGRFVLASEECSRSELRRETVLRMPTFISSYMHTCDWVALGGKPQD</sequence>
<gene>
    <name evidence="2" type="ORF">HD556DRAFT_274762</name>
</gene>
<feature type="transmembrane region" description="Helical" evidence="1">
    <location>
        <begin position="464"/>
        <end position="487"/>
    </location>
</feature>
<proteinExistence type="predicted"/>
<accession>A0A9P7DKL1</accession>
<comment type="caution">
    <text evidence="2">The sequence shown here is derived from an EMBL/GenBank/DDBJ whole genome shotgun (WGS) entry which is preliminary data.</text>
</comment>
<evidence type="ECO:0000313" key="2">
    <source>
        <dbReference type="EMBL" id="KAG1797112.1"/>
    </source>
</evidence>
<dbReference type="AlphaFoldDB" id="A0A9P7DKL1"/>
<dbReference type="GeneID" id="64603866"/>
<dbReference type="RefSeq" id="XP_041162383.1">
    <property type="nucleotide sequence ID" value="XM_041310102.1"/>
</dbReference>
<evidence type="ECO:0000256" key="1">
    <source>
        <dbReference type="SAM" id="Phobius"/>
    </source>
</evidence>
<evidence type="ECO:0000313" key="3">
    <source>
        <dbReference type="Proteomes" id="UP000719766"/>
    </source>
</evidence>
<reference evidence="2" key="1">
    <citation type="journal article" date="2020" name="New Phytol.">
        <title>Comparative genomics reveals dynamic genome evolution in host specialist ectomycorrhizal fungi.</title>
        <authorList>
            <person name="Lofgren L.A."/>
            <person name="Nguyen N.H."/>
            <person name="Vilgalys R."/>
            <person name="Ruytinx J."/>
            <person name="Liao H.L."/>
            <person name="Branco S."/>
            <person name="Kuo A."/>
            <person name="LaButti K."/>
            <person name="Lipzen A."/>
            <person name="Andreopoulos W."/>
            <person name="Pangilinan J."/>
            <person name="Riley R."/>
            <person name="Hundley H."/>
            <person name="Na H."/>
            <person name="Barry K."/>
            <person name="Grigoriev I.V."/>
            <person name="Stajich J.E."/>
            <person name="Kennedy P.G."/>
        </authorList>
    </citation>
    <scope>NUCLEOTIDE SEQUENCE</scope>
    <source>
        <strain evidence="2">S12</strain>
    </source>
</reference>
<dbReference type="OrthoDB" id="2624308at2759"/>
<keyword evidence="1" id="KW-0472">Membrane</keyword>
<keyword evidence="1" id="KW-1133">Transmembrane helix</keyword>
<organism evidence="2 3">
    <name type="scientific">Suillus plorans</name>
    <dbReference type="NCBI Taxonomy" id="116603"/>
    <lineage>
        <taxon>Eukaryota</taxon>
        <taxon>Fungi</taxon>
        <taxon>Dikarya</taxon>
        <taxon>Basidiomycota</taxon>
        <taxon>Agaricomycotina</taxon>
        <taxon>Agaricomycetes</taxon>
        <taxon>Agaricomycetidae</taxon>
        <taxon>Boletales</taxon>
        <taxon>Suillineae</taxon>
        <taxon>Suillaceae</taxon>
        <taxon>Suillus</taxon>
    </lineage>
</organism>
<keyword evidence="1" id="KW-0812">Transmembrane</keyword>
<dbReference type="Proteomes" id="UP000719766">
    <property type="component" value="Unassembled WGS sequence"/>
</dbReference>
<dbReference type="EMBL" id="JABBWE010000017">
    <property type="protein sequence ID" value="KAG1797112.1"/>
    <property type="molecule type" value="Genomic_DNA"/>
</dbReference>
<evidence type="ECO:0008006" key="4">
    <source>
        <dbReference type="Google" id="ProtNLM"/>
    </source>
</evidence>
<name>A0A9P7DKL1_9AGAM</name>
<feature type="transmembrane region" description="Helical" evidence="1">
    <location>
        <begin position="507"/>
        <end position="528"/>
    </location>
</feature>
<protein>
    <recommendedName>
        <fullName evidence="4">Heterokaryon incompatibility domain-containing protein</fullName>
    </recommendedName>
</protein>
<keyword evidence="3" id="KW-1185">Reference proteome</keyword>